<keyword evidence="2" id="KW-1185">Reference proteome</keyword>
<name>A0A6F8VHG8_9PROT</name>
<accession>A0A6F8VHG8</accession>
<evidence type="ECO:0000313" key="1">
    <source>
        <dbReference type="EMBL" id="BCB28547.1"/>
    </source>
</evidence>
<dbReference type="InterPro" id="IPR038530">
    <property type="entry name" value="NiFe-hyd_HybE_sf"/>
</dbReference>
<reference evidence="2" key="1">
    <citation type="submission" date="2020-03" db="EMBL/GenBank/DDBJ databases">
        <title>Complete genome sequence of sulfur-oxidizing bacterium skT11.</title>
        <authorList>
            <person name="Kanda M."/>
            <person name="Kojima H."/>
            <person name="Fukui M."/>
        </authorList>
    </citation>
    <scope>NUCLEOTIDE SEQUENCE [LARGE SCALE GENOMIC DNA]</scope>
    <source>
        <strain evidence="2">skT11</strain>
    </source>
</reference>
<dbReference type="InterPro" id="IPR023994">
    <property type="entry name" value="NiFe-hyd_HybE"/>
</dbReference>
<dbReference type="AlphaFoldDB" id="A0A6F8VHG8"/>
<sequence>MLVETAFRAIHQERMAGLPFLNSALHVEASGFRPFCGHWLGVLITPWCMNYLLVPGTGGEWPNLPESTRQRWAFPAGELNFIAAHEPVLGPYQQCPLFASMDGFDSQEMAREAAQAAMDTLFKVAAPEQPATAEVSHSKRNFLRGRFFTGGGDGPGR</sequence>
<dbReference type="Pfam" id="PF11939">
    <property type="entry name" value="NiFe-hyd_HybE"/>
    <property type="match status" value="1"/>
</dbReference>
<dbReference type="Gene3D" id="3.30.1460.40">
    <property type="entry name" value="[NiFe]-hydrogenase assembly chaperone, HybE"/>
    <property type="match status" value="1"/>
</dbReference>
<dbReference type="EMBL" id="AP022853">
    <property type="protein sequence ID" value="BCB28547.1"/>
    <property type="molecule type" value="Genomic_DNA"/>
</dbReference>
<dbReference type="KEGG" id="slac:SKTS_34330"/>
<gene>
    <name evidence="1" type="ORF">SKTS_34330</name>
</gene>
<organism evidence="1 2">
    <name type="scientific">Sulfurimicrobium lacus</name>
    <dbReference type="NCBI Taxonomy" id="2715678"/>
    <lineage>
        <taxon>Bacteria</taxon>
        <taxon>Pseudomonadati</taxon>
        <taxon>Pseudomonadota</taxon>
        <taxon>Betaproteobacteria</taxon>
        <taxon>Nitrosomonadales</taxon>
        <taxon>Sulfuricellaceae</taxon>
        <taxon>Sulfurimicrobium</taxon>
    </lineage>
</organism>
<protein>
    <recommendedName>
        <fullName evidence="3">Hydrogenase expression/formation protein HupJ</fullName>
    </recommendedName>
</protein>
<evidence type="ECO:0008006" key="3">
    <source>
        <dbReference type="Google" id="ProtNLM"/>
    </source>
</evidence>
<proteinExistence type="predicted"/>
<dbReference type="NCBIfam" id="TIGR03993">
    <property type="entry name" value="hydrog_HybE"/>
    <property type="match status" value="1"/>
</dbReference>
<evidence type="ECO:0000313" key="2">
    <source>
        <dbReference type="Proteomes" id="UP000502260"/>
    </source>
</evidence>
<dbReference type="Proteomes" id="UP000502260">
    <property type="component" value="Chromosome"/>
</dbReference>